<name>A0A928ZVG2_LEPEC</name>
<dbReference type="Proteomes" id="UP000615026">
    <property type="component" value="Unassembled WGS sequence"/>
</dbReference>
<dbReference type="Pfam" id="PF04199">
    <property type="entry name" value="Cyclase"/>
    <property type="match status" value="1"/>
</dbReference>
<dbReference type="GO" id="GO:0019441">
    <property type="term" value="P:L-tryptophan catabolic process to kynurenine"/>
    <property type="evidence" value="ECO:0007669"/>
    <property type="project" value="InterPro"/>
</dbReference>
<accession>A0A928ZVG2</accession>
<feature type="signal peptide" evidence="2">
    <location>
        <begin position="1"/>
        <end position="22"/>
    </location>
</feature>
<dbReference type="Gene3D" id="3.50.30.50">
    <property type="entry name" value="Putative cyclase"/>
    <property type="match status" value="1"/>
</dbReference>
<dbReference type="EMBL" id="JADEXP010000146">
    <property type="protein sequence ID" value="MBE9068176.1"/>
    <property type="molecule type" value="Genomic_DNA"/>
</dbReference>
<feature type="compositionally biased region" description="Polar residues" evidence="1">
    <location>
        <begin position="32"/>
        <end position="43"/>
    </location>
</feature>
<keyword evidence="2" id="KW-0732">Signal</keyword>
<organism evidence="3 4">
    <name type="scientific">Leptolyngbya cf. ectocarpi LEGE 11479</name>
    <dbReference type="NCBI Taxonomy" id="1828722"/>
    <lineage>
        <taxon>Bacteria</taxon>
        <taxon>Bacillati</taxon>
        <taxon>Cyanobacteriota</taxon>
        <taxon>Cyanophyceae</taxon>
        <taxon>Leptolyngbyales</taxon>
        <taxon>Leptolyngbyaceae</taxon>
        <taxon>Leptolyngbya group</taxon>
        <taxon>Leptolyngbya</taxon>
    </lineage>
</organism>
<keyword evidence="4" id="KW-1185">Reference proteome</keyword>
<dbReference type="AlphaFoldDB" id="A0A928ZVG2"/>
<evidence type="ECO:0000313" key="4">
    <source>
        <dbReference type="Proteomes" id="UP000615026"/>
    </source>
</evidence>
<evidence type="ECO:0000256" key="1">
    <source>
        <dbReference type="SAM" id="MobiDB-lite"/>
    </source>
</evidence>
<comment type="caution">
    <text evidence="3">The sequence shown here is derived from an EMBL/GenBank/DDBJ whole genome shotgun (WGS) entry which is preliminary data.</text>
</comment>
<feature type="region of interest" description="Disordered" evidence="1">
    <location>
        <begin position="32"/>
        <end position="57"/>
    </location>
</feature>
<reference evidence="3" key="1">
    <citation type="submission" date="2020-10" db="EMBL/GenBank/DDBJ databases">
        <authorList>
            <person name="Castelo-Branco R."/>
            <person name="Eusebio N."/>
            <person name="Adriana R."/>
            <person name="Vieira A."/>
            <person name="Brugerolle De Fraissinette N."/>
            <person name="Rezende De Castro R."/>
            <person name="Schneider M.P."/>
            <person name="Vasconcelos V."/>
            <person name="Leao P.N."/>
        </authorList>
    </citation>
    <scope>NUCLEOTIDE SEQUENCE</scope>
    <source>
        <strain evidence="3">LEGE 11479</strain>
    </source>
</reference>
<sequence length="345" mass="37499">MTFLYLSGVCAVLLAITSSAYAHQAVGENLQGSDSETISSAGAQPTVGKSPWGPDDELGRLNLMTDESRAAVLSRVAGGNMYDLAEEYFMGMPGWFPAGDPRYNFWMTHTPRGTIIADPMNVGQEMNEHVSYTGSAFSMYSHTGTHIDALNHFGLNGEIYNGFSAEEYQGDHGWTKTGAETIPPIVARGVLIDVAAYKGVAELSPGYRVERDDLVGALESQQLELAEGDVVLIRTGRMRRYDDTEAYLENPPGLGMDGARYLVESGAMIVGADNLSLEAFPSEVEGNYIPVHTYLLAQHGIPIMELVYLEDISKDKIYEFAFIGGSLRLRGADAAPMRPIALPLR</sequence>
<dbReference type="SUPFAM" id="SSF102198">
    <property type="entry name" value="Putative cyclase"/>
    <property type="match status" value="1"/>
</dbReference>
<dbReference type="InterPro" id="IPR037175">
    <property type="entry name" value="KFase_sf"/>
</dbReference>
<proteinExistence type="predicted"/>
<feature type="chain" id="PRO_5037049858" evidence="2">
    <location>
        <begin position="23"/>
        <end position="345"/>
    </location>
</feature>
<dbReference type="PANTHER" id="PTHR34861">
    <property type="match status" value="1"/>
</dbReference>
<dbReference type="PANTHER" id="PTHR34861:SF10">
    <property type="entry name" value="CYCLASE"/>
    <property type="match status" value="1"/>
</dbReference>
<gene>
    <name evidence="3" type="ORF">IQ260_16105</name>
</gene>
<evidence type="ECO:0000313" key="3">
    <source>
        <dbReference type="EMBL" id="MBE9068176.1"/>
    </source>
</evidence>
<dbReference type="GO" id="GO:0004061">
    <property type="term" value="F:arylformamidase activity"/>
    <property type="evidence" value="ECO:0007669"/>
    <property type="project" value="InterPro"/>
</dbReference>
<evidence type="ECO:0000256" key="2">
    <source>
        <dbReference type="SAM" id="SignalP"/>
    </source>
</evidence>
<protein>
    <submittedName>
        <fullName evidence="3">Cyclase family protein</fullName>
    </submittedName>
</protein>
<dbReference type="InterPro" id="IPR007325">
    <property type="entry name" value="KFase/CYL"/>
</dbReference>